<feature type="compositionally biased region" description="Basic and acidic residues" evidence="6">
    <location>
        <begin position="314"/>
        <end position="338"/>
    </location>
</feature>
<feature type="region of interest" description="Disordered" evidence="6">
    <location>
        <begin position="130"/>
        <end position="355"/>
    </location>
</feature>
<evidence type="ECO:0000313" key="7">
    <source>
        <dbReference type="EMBL" id="TID24009.1"/>
    </source>
</evidence>
<dbReference type="GO" id="GO:0005634">
    <property type="term" value="C:nucleus"/>
    <property type="evidence" value="ECO:0007669"/>
    <property type="project" value="TreeGrafter"/>
</dbReference>
<keyword evidence="8" id="KW-1185">Reference proteome</keyword>
<dbReference type="PANTHER" id="PTHR13475">
    <property type="entry name" value="NEUGRIN"/>
    <property type="match status" value="1"/>
</dbReference>
<evidence type="ECO:0000256" key="5">
    <source>
        <dbReference type="ARBA" id="ARBA00022946"/>
    </source>
</evidence>
<feature type="compositionally biased region" description="Polar residues" evidence="6">
    <location>
        <begin position="272"/>
        <end position="290"/>
    </location>
</feature>
<reference evidence="7 8" key="1">
    <citation type="submission" date="2019-04" db="EMBL/GenBank/DDBJ databases">
        <title>High contiguity whole genome sequence and gene annotation resource for two Venturia nashicola isolates.</title>
        <authorList>
            <person name="Prokchorchik M."/>
            <person name="Won K."/>
            <person name="Lee Y."/>
            <person name="Choi E.D."/>
            <person name="Segonzac C."/>
            <person name="Sohn K.H."/>
        </authorList>
    </citation>
    <scope>NUCLEOTIDE SEQUENCE [LARGE SCALE GENOMIC DNA]</scope>
    <source>
        <strain evidence="7 8">PRI2</strain>
    </source>
</reference>
<dbReference type="PANTHER" id="PTHR13475:SF3">
    <property type="entry name" value="NEUGRIN"/>
    <property type="match status" value="1"/>
</dbReference>
<sequence>MICLFRPITSIRPILNTLTRRPIPTTIQSRALPVRFTSHWHPDPLASAKSDSDPLVSAKSSAKNKKEVRRLRRAQEKAEAKIPGTEGFLKAQRKAEKLANKQARKARIAAGEKLIDEVDVQAGDQAKRDKEALAKRRAQPVRRQERRDFKAALREEARKTPEERERGFNIRRGGQPLHSRRSIVRSNSLPGASRIRSPDYKPRFYKTKEDYALERATRGDSGKTHDGSDSRSLSYQSREDTTWGSGEKAPQDFLSNHWDRNGGSTKPAGAFSPSSDRLQYGTRDTANWHSRGSRVKSYKQSSRRSGHRQQLTSHNDRSAGRDFDRTGRPHNSDGDRSKAAFASRSRSDGPFAKREPWMIQKEAVKRKIGGEAWAPPKRLSPDTLEAIRTMHKSDPDKFSTPILARQFKQSPEVIRRILRTRWQPNEEEVLDRRARWERRGEKIWTKQAELGVRPPKKWREMGVANTGEPGVAPRYKKNAHASDRYGERPKHVVAQRRGASSDYDEAGFGNPFSQRIL</sequence>
<evidence type="ECO:0000256" key="1">
    <source>
        <dbReference type="ARBA" id="ARBA00003548"/>
    </source>
</evidence>
<feature type="compositionally biased region" description="Basic residues" evidence="6">
    <location>
        <begin position="291"/>
        <end position="307"/>
    </location>
</feature>
<dbReference type="GO" id="GO:0005739">
    <property type="term" value="C:mitochondrion"/>
    <property type="evidence" value="ECO:0007669"/>
    <property type="project" value="UniProtKB-SubCell"/>
</dbReference>
<proteinExistence type="inferred from homology"/>
<evidence type="ECO:0000256" key="3">
    <source>
        <dbReference type="ARBA" id="ARBA00010895"/>
    </source>
</evidence>
<comment type="caution">
    <text evidence="7">The sequence shown here is derived from an EMBL/GenBank/DDBJ whole genome shotgun (WGS) entry which is preliminary data.</text>
</comment>
<dbReference type="Pfam" id="PF06413">
    <property type="entry name" value="Neugrin"/>
    <property type="match status" value="1"/>
</dbReference>
<evidence type="ECO:0000256" key="6">
    <source>
        <dbReference type="SAM" id="MobiDB-lite"/>
    </source>
</evidence>
<feature type="region of interest" description="Disordered" evidence="6">
    <location>
        <begin position="43"/>
        <end position="63"/>
    </location>
</feature>
<feature type="region of interest" description="Disordered" evidence="6">
    <location>
        <begin position="460"/>
        <end position="517"/>
    </location>
</feature>
<feature type="compositionally biased region" description="Basic and acidic residues" evidence="6">
    <location>
        <begin position="142"/>
        <end position="168"/>
    </location>
</feature>
<evidence type="ECO:0000256" key="4">
    <source>
        <dbReference type="ARBA" id="ARBA00013566"/>
    </source>
</evidence>
<gene>
    <name evidence="7" type="ORF">E6O75_ATG02374</name>
</gene>
<evidence type="ECO:0000313" key="8">
    <source>
        <dbReference type="Proteomes" id="UP000298493"/>
    </source>
</evidence>
<feature type="compositionally biased region" description="Basic and acidic residues" evidence="6">
    <location>
        <begin position="196"/>
        <end position="229"/>
    </location>
</feature>
<dbReference type="InterPro" id="IPR010487">
    <property type="entry name" value="NGRN/Rrg9"/>
</dbReference>
<feature type="compositionally biased region" description="Basic and acidic residues" evidence="6">
    <location>
        <begin position="480"/>
        <end position="490"/>
    </location>
</feature>
<dbReference type="STRING" id="86259.A0A4Z1PA84"/>
<accession>A0A4Z1PA84</accession>
<protein>
    <recommendedName>
        <fullName evidence="4">Required for respiratory growth protein 9, mitochondrial</fullName>
    </recommendedName>
</protein>
<name>A0A4Z1PA84_9PEZI</name>
<dbReference type="OrthoDB" id="5578174at2759"/>
<comment type="subcellular location">
    <subcellularLocation>
        <location evidence="2">Mitochondrion</location>
    </subcellularLocation>
</comment>
<dbReference type="AlphaFoldDB" id="A0A4Z1PA84"/>
<comment type="similarity">
    <text evidence="3">Belongs to the RRG9 family.</text>
</comment>
<comment type="function">
    <text evidence="1">Required for respiratory activity and maintenance and expression of the mitochondrial genome.</text>
</comment>
<dbReference type="EMBL" id="SNSC02000005">
    <property type="protein sequence ID" value="TID24009.1"/>
    <property type="molecule type" value="Genomic_DNA"/>
</dbReference>
<organism evidence="7 8">
    <name type="scientific">Venturia nashicola</name>
    <dbReference type="NCBI Taxonomy" id="86259"/>
    <lineage>
        <taxon>Eukaryota</taxon>
        <taxon>Fungi</taxon>
        <taxon>Dikarya</taxon>
        <taxon>Ascomycota</taxon>
        <taxon>Pezizomycotina</taxon>
        <taxon>Dothideomycetes</taxon>
        <taxon>Pleosporomycetidae</taxon>
        <taxon>Venturiales</taxon>
        <taxon>Venturiaceae</taxon>
        <taxon>Venturia</taxon>
    </lineage>
</organism>
<keyword evidence="5" id="KW-0809">Transit peptide</keyword>
<evidence type="ECO:0000256" key="2">
    <source>
        <dbReference type="ARBA" id="ARBA00004173"/>
    </source>
</evidence>
<feature type="compositionally biased region" description="Basic and acidic residues" evidence="6">
    <location>
        <begin position="345"/>
        <end position="355"/>
    </location>
</feature>
<dbReference type="Proteomes" id="UP000298493">
    <property type="component" value="Unassembled WGS sequence"/>
</dbReference>